<dbReference type="GO" id="GO:0032259">
    <property type="term" value="P:methylation"/>
    <property type="evidence" value="ECO:0007669"/>
    <property type="project" value="UniProtKB-KW"/>
</dbReference>
<dbReference type="InterPro" id="IPR029063">
    <property type="entry name" value="SAM-dependent_MTases_sf"/>
</dbReference>
<organism evidence="9 10">
    <name type="scientific">Aurantimonas marianensis</name>
    <dbReference type="NCBI Taxonomy" id="2920428"/>
    <lineage>
        <taxon>Bacteria</taxon>
        <taxon>Pseudomonadati</taxon>
        <taxon>Pseudomonadota</taxon>
        <taxon>Alphaproteobacteria</taxon>
        <taxon>Hyphomicrobiales</taxon>
        <taxon>Aurantimonadaceae</taxon>
        <taxon>Aurantimonas</taxon>
    </lineage>
</organism>
<dbReference type="Gene3D" id="3.40.50.150">
    <property type="entry name" value="Vaccinia Virus protein VP39"/>
    <property type="match status" value="1"/>
</dbReference>
<dbReference type="GO" id="GO:0009307">
    <property type="term" value="P:DNA restriction-modification system"/>
    <property type="evidence" value="ECO:0007669"/>
    <property type="project" value="UniProtKB-KW"/>
</dbReference>
<dbReference type="InterPro" id="IPR018117">
    <property type="entry name" value="C5_DNA_meth_AS"/>
</dbReference>
<dbReference type="GO" id="GO:0003886">
    <property type="term" value="F:DNA (cytosine-5-)-methyltransferase activity"/>
    <property type="evidence" value="ECO:0007669"/>
    <property type="project" value="UniProtKB-EC"/>
</dbReference>
<dbReference type="EMBL" id="JALHBS010000085">
    <property type="protein sequence ID" value="MCP3056208.1"/>
    <property type="molecule type" value="Genomic_DNA"/>
</dbReference>
<reference evidence="9" key="1">
    <citation type="submission" date="2022-03" db="EMBL/GenBank/DDBJ databases">
        <title>Aurantimonas Liuensis sp. Nov., isolated from the hadal seawater of the Mariana Trench.</title>
        <authorList>
            <person name="Liu R."/>
        </authorList>
    </citation>
    <scope>NUCLEOTIDE SEQUENCE</scope>
    <source>
        <strain evidence="9">LRZ36</strain>
    </source>
</reference>
<comment type="catalytic activity">
    <reaction evidence="5 8">
        <text>a 2'-deoxycytidine in DNA + S-adenosyl-L-methionine = a 5-methyl-2'-deoxycytidine in DNA + S-adenosyl-L-homocysteine + H(+)</text>
        <dbReference type="Rhea" id="RHEA:13681"/>
        <dbReference type="Rhea" id="RHEA-COMP:11369"/>
        <dbReference type="Rhea" id="RHEA-COMP:11370"/>
        <dbReference type="ChEBI" id="CHEBI:15378"/>
        <dbReference type="ChEBI" id="CHEBI:57856"/>
        <dbReference type="ChEBI" id="CHEBI:59789"/>
        <dbReference type="ChEBI" id="CHEBI:85452"/>
        <dbReference type="ChEBI" id="CHEBI:85454"/>
        <dbReference type="EC" id="2.1.1.37"/>
    </reaction>
</comment>
<dbReference type="InterPro" id="IPR001525">
    <property type="entry name" value="C5_MeTfrase"/>
</dbReference>
<evidence type="ECO:0000256" key="4">
    <source>
        <dbReference type="ARBA" id="ARBA00022747"/>
    </source>
</evidence>
<comment type="similarity">
    <text evidence="6 7">Belongs to the class I-like SAM-binding methyltransferase superfamily. C5-methyltransferase family.</text>
</comment>
<protein>
    <recommendedName>
        <fullName evidence="8">Cytosine-specific methyltransferase</fullName>
        <ecNumber evidence="8">2.1.1.37</ecNumber>
    </recommendedName>
</protein>
<dbReference type="SUPFAM" id="SSF53335">
    <property type="entry name" value="S-adenosyl-L-methionine-dependent methyltransferases"/>
    <property type="match status" value="1"/>
</dbReference>
<keyword evidence="1 6" id="KW-0489">Methyltransferase</keyword>
<dbReference type="PANTHER" id="PTHR10629:SF52">
    <property type="entry name" value="DNA (CYTOSINE-5)-METHYLTRANSFERASE 1"/>
    <property type="match status" value="1"/>
</dbReference>
<evidence type="ECO:0000313" key="9">
    <source>
        <dbReference type="EMBL" id="MCP3056208.1"/>
    </source>
</evidence>
<keyword evidence="4" id="KW-0680">Restriction system</keyword>
<dbReference type="RefSeq" id="WP_253965028.1">
    <property type="nucleotide sequence ID" value="NZ_JALHBS010000085.1"/>
</dbReference>
<evidence type="ECO:0000256" key="8">
    <source>
        <dbReference type="RuleBase" id="RU000417"/>
    </source>
</evidence>
<dbReference type="Proteomes" id="UP001155220">
    <property type="component" value="Unassembled WGS sequence"/>
</dbReference>
<keyword evidence="3 6" id="KW-0949">S-adenosyl-L-methionine</keyword>
<dbReference type="InterPro" id="IPR050390">
    <property type="entry name" value="C5-Methyltransferase"/>
</dbReference>
<dbReference type="Gene3D" id="3.90.120.10">
    <property type="entry name" value="DNA Methylase, subunit A, domain 2"/>
    <property type="match status" value="1"/>
</dbReference>
<gene>
    <name evidence="9" type="ORF">MJ956_13805</name>
</gene>
<dbReference type="Pfam" id="PF00145">
    <property type="entry name" value="DNA_methylase"/>
    <property type="match status" value="1"/>
</dbReference>
<evidence type="ECO:0000256" key="7">
    <source>
        <dbReference type="RuleBase" id="RU000416"/>
    </source>
</evidence>
<evidence type="ECO:0000256" key="2">
    <source>
        <dbReference type="ARBA" id="ARBA00022679"/>
    </source>
</evidence>
<evidence type="ECO:0000256" key="1">
    <source>
        <dbReference type="ARBA" id="ARBA00022603"/>
    </source>
</evidence>
<name>A0A9X2HAH7_9HYPH</name>
<dbReference type="PROSITE" id="PS00094">
    <property type="entry name" value="C5_MTASE_1"/>
    <property type="match status" value="1"/>
</dbReference>
<evidence type="ECO:0000256" key="5">
    <source>
        <dbReference type="ARBA" id="ARBA00047422"/>
    </source>
</evidence>
<evidence type="ECO:0000313" key="10">
    <source>
        <dbReference type="Proteomes" id="UP001155220"/>
    </source>
</evidence>
<accession>A0A9X2HAH7</accession>
<dbReference type="PANTHER" id="PTHR10629">
    <property type="entry name" value="CYTOSINE-SPECIFIC METHYLTRANSFERASE"/>
    <property type="match status" value="1"/>
</dbReference>
<keyword evidence="2 6" id="KW-0808">Transferase</keyword>
<dbReference type="EC" id="2.1.1.37" evidence="8"/>
<keyword evidence="10" id="KW-1185">Reference proteome</keyword>
<evidence type="ECO:0000256" key="3">
    <source>
        <dbReference type="ARBA" id="ARBA00022691"/>
    </source>
</evidence>
<comment type="caution">
    <text evidence="9">The sequence shown here is derived from an EMBL/GenBank/DDBJ whole genome shotgun (WGS) entry which is preliminary data.</text>
</comment>
<evidence type="ECO:0000256" key="6">
    <source>
        <dbReference type="PROSITE-ProRule" id="PRU01016"/>
    </source>
</evidence>
<proteinExistence type="inferred from homology"/>
<dbReference type="PRINTS" id="PR00105">
    <property type="entry name" value="C5METTRFRASE"/>
</dbReference>
<dbReference type="NCBIfam" id="TIGR00675">
    <property type="entry name" value="dcm"/>
    <property type="match status" value="1"/>
</dbReference>
<sequence>MATCIDLFAGCGGLSLGLARAGFTPAFAVEEHKDAFETYRTNLLDHAARRRWPAWLPIGPINIWRLLDEHHGDLASLAGTIDLVGGGPPCQGFSTNGRRDRGDPRNRLIDAHLEVVSLVQPQFVLIENVRGFASMPHEDGGTFPDYVSQRLKDLAYDSWHEIVLASDFGVPQTRPRFILVAARKESLPGIDPFSRLRTSHRSFLAKRGLGPGPTTTRQAIGDLEVSLGGSVPDPEWGSQGFLAARYAEPREPNAFVRLMRAGARECPSDMRLARHRKAASGRMEEIIATCLPGRVLTAADRKRLGIAKRTTTLLDADAPSPTISTLPDDLVHYSEPRTMTVREHARLQSFPDWFRFSGPYTAGGLERRLACPRYTQVANAVPPLLAEAIGELLLGLLRDSEPEDSLPRLGHAAAQIC</sequence>
<dbReference type="PROSITE" id="PS51679">
    <property type="entry name" value="SAM_MT_C5"/>
    <property type="match status" value="1"/>
</dbReference>
<dbReference type="AlphaFoldDB" id="A0A9X2HAH7"/>
<feature type="active site" evidence="6">
    <location>
        <position position="90"/>
    </location>
</feature>